<dbReference type="InterPro" id="IPR024079">
    <property type="entry name" value="MetalloPept_cat_dom_sf"/>
</dbReference>
<evidence type="ECO:0000259" key="1">
    <source>
        <dbReference type="Pfam" id="PF01431"/>
    </source>
</evidence>
<dbReference type="GO" id="GO:0006508">
    <property type="term" value="P:proteolysis"/>
    <property type="evidence" value="ECO:0007669"/>
    <property type="project" value="InterPro"/>
</dbReference>
<dbReference type="EMBL" id="JOJR01001107">
    <property type="protein sequence ID" value="RCN32369.1"/>
    <property type="molecule type" value="Genomic_DNA"/>
</dbReference>
<proteinExistence type="predicted"/>
<sequence>LVRNTPTSLGIYVDPHTDFAEWLGPEFYEQFKERTACLITMYKESKIDGFKVNGHSTLEENIADNEGAKLAFKISPDQTIASASKILLLTRGAAKLKKWSLKLLIKWDVFTALAEF</sequence>
<reference evidence="2 3" key="1">
    <citation type="submission" date="2014-10" db="EMBL/GenBank/DDBJ databases">
        <title>Draft genome of the hookworm Ancylostoma caninum.</title>
        <authorList>
            <person name="Mitreva M."/>
        </authorList>
    </citation>
    <scope>NUCLEOTIDE SEQUENCE [LARGE SCALE GENOMIC DNA]</scope>
    <source>
        <strain evidence="2 3">Baltimore</strain>
    </source>
</reference>
<dbReference type="SUPFAM" id="SSF55486">
    <property type="entry name" value="Metalloproteases ('zincins'), catalytic domain"/>
    <property type="match status" value="1"/>
</dbReference>
<dbReference type="OrthoDB" id="5871609at2759"/>
<dbReference type="Proteomes" id="UP000252519">
    <property type="component" value="Unassembled WGS sequence"/>
</dbReference>
<dbReference type="Gene3D" id="3.40.390.10">
    <property type="entry name" value="Collagenase (Catalytic Domain)"/>
    <property type="match status" value="1"/>
</dbReference>
<dbReference type="GO" id="GO:0004222">
    <property type="term" value="F:metalloendopeptidase activity"/>
    <property type="evidence" value="ECO:0007669"/>
    <property type="project" value="InterPro"/>
</dbReference>
<gene>
    <name evidence="2" type="ORF">ANCCAN_21827</name>
</gene>
<evidence type="ECO:0000313" key="3">
    <source>
        <dbReference type="Proteomes" id="UP000252519"/>
    </source>
</evidence>
<feature type="domain" description="Peptidase M13 C-terminal" evidence="1">
    <location>
        <begin position="10"/>
        <end position="76"/>
    </location>
</feature>
<protein>
    <recommendedName>
        <fullName evidence="1">Peptidase M13 C-terminal domain-containing protein</fullName>
    </recommendedName>
</protein>
<comment type="caution">
    <text evidence="2">The sequence shown here is derived from an EMBL/GenBank/DDBJ whole genome shotgun (WGS) entry which is preliminary data.</text>
</comment>
<dbReference type="AlphaFoldDB" id="A0A368FMW5"/>
<accession>A0A368FMW5</accession>
<evidence type="ECO:0000313" key="2">
    <source>
        <dbReference type="EMBL" id="RCN32369.1"/>
    </source>
</evidence>
<dbReference type="InterPro" id="IPR000718">
    <property type="entry name" value="Peptidase_M13"/>
</dbReference>
<dbReference type="Pfam" id="PF01431">
    <property type="entry name" value="Peptidase_M13"/>
    <property type="match status" value="1"/>
</dbReference>
<name>A0A368FMW5_ANCCA</name>
<dbReference type="PROSITE" id="PS51885">
    <property type="entry name" value="NEPRILYSIN"/>
    <property type="match status" value="1"/>
</dbReference>
<keyword evidence="3" id="KW-1185">Reference proteome</keyword>
<dbReference type="InterPro" id="IPR018497">
    <property type="entry name" value="Peptidase_M13_C"/>
</dbReference>
<feature type="non-terminal residue" evidence="2">
    <location>
        <position position="1"/>
    </location>
</feature>
<organism evidence="2 3">
    <name type="scientific">Ancylostoma caninum</name>
    <name type="common">Dog hookworm</name>
    <dbReference type="NCBI Taxonomy" id="29170"/>
    <lineage>
        <taxon>Eukaryota</taxon>
        <taxon>Metazoa</taxon>
        <taxon>Ecdysozoa</taxon>
        <taxon>Nematoda</taxon>
        <taxon>Chromadorea</taxon>
        <taxon>Rhabditida</taxon>
        <taxon>Rhabditina</taxon>
        <taxon>Rhabditomorpha</taxon>
        <taxon>Strongyloidea</taxon>
        <taxon>Ancylostomatidae</taxon>
        <taxon>Ancylostomatinae</taxon>
        <taxon>Ancylostoma</taxon>
    </lineage>
</organism>